<accession>A0ACB5PKX8</accession>
<keyword evidence="2" id="KW-1185">Reference proteome</keyword>
<comment type="caution">
    <text evidence="1">The sequence shown here is derived from an EMBL/GenBank/DDBJ whole genome shotgun (WGS) entry which is preliminary data.</text>
</comment>
<proteinExistence type="predicted"/>
<gene>
    <name evidence="1" type="ORF">GCM10011375_00630</name>
</gene>
<organism evidence="1 2">
    <name type="scientific">Hymenobacter qilianensis</name>
    <dbReference type="NCBI Taxonomy" id="1385715"/>
    <lineage>
        <taxon>Bacteria</taxon>
        <taxon>Pseudomonadati</taxon>
        <taxon>Bacteroidota</taxon>
        <taxon>Cytophagia</taxon>
        <taxon>Cytophagales</taxon>
        <taxon>Hymenobacteraceae</taxon>
        <taxon>Hymenobacter</taxon>
    </lineage>
</organism>
<name>A0ACB5PKX8_9BACT</name>
<evidence type="ECO:0000313" key="1">
    <source>
        <dbReference type="EMBL" id="GGF48999.1"/>
    </source>
</evidence>
<reference evidence="1 2" key="1">
    <citation type="journal article" date="2019" name="Int. J. Syst. Evol. Microbiol.">
        <title>The Global Catalogue of Microorganisms (GCM) 10K type strain sequencing project: providing services to taxonomists for standard genome sequencing and annotation.</title>
        <authorList>
            <consortium name="The Broad Institute Genomics Platform"/>
            <consortium name="The Broad Institute Genome Sequencing Center for Infectious Disease"/>
            <person name="Wu L."/>
            <person name="Ma J."/>
        </authorList>
    </citation>
    <scope>NUCLEOTIDE SEQUENCE [LARGE SCALE GENOMIC DNA]</scope>
    <source>
        <strain evidence="1 2">CGMCC 1.12720</strain>
    </source>
</reference>
<evidence type="ECO:0000313" key="2">
    <source>
        <dbReference type="Proteomes" id="UP000605392"/>
    </source>
</evidence>
<sequence length="284" mass="30188">MSRRIKNTGLVLVGILSAGFGLKGFLLSSHFIDGGVTGVSMLLSSTLGIPLSWLLIIINIPFLLLGYRQIGVAFAIKSAIAIAGLALCLAVVPYPDVTPDFFLTSVFGGVFIGAGIGLAMRGGAVLDGTEVAALLISKRSSLLKVSDVILLLNIVIFGIAAFILGVQVALYSILTYVSASKALDFVLNGIEQYTGVTIISAQSEAIRQAVTTNLGRGVTIYQGKRGFGNRGSTDLEMDILFTVVTRLELPALRAEIRRLDPQAFVVQHHIDDAEGGMVKKRPFH</sequence>
<protein>
    <submittedName>
        <fullName evidence="1">Membrane protein</fullName>
    </submittedName>
</protein>
<dbReference type="Proteomes" id="UP000605392">
    <property type="component" value="Unassembled WGS sequence"/>
</dbReference>
<dbReference type="EMBL" id="BMFN01000001">
    <property type="protein sequence ID" value="GGF48999.1"/>
    <property type="molecule type" value="Genomic_DNA"/>
</dbReference>